<comment type="caution">
    <text evidence="2">The sequence shown here is derived from an EMBL/GenBank/DDBJ whole genome shotgun (WGS) entry which is preliminary data.</text>
</comment>
<reference evidence="2" key="1">
    <citation type="journal article" date="2014" name="Front. Microbiol.">
        <title>High frequency of phylogenetically diverse reductive dehalogenase-homologous genes in deep subseafloor sedimentary metagenomes.</title>
        <authorList>
            <person name="Kawai M."/>
            <person name="Futagami T."/>
            <person name="Toyoda A."/>
            <person name="Takaki Y."/>
            <person name="Nishi S."/>
            <person name="Hori S."/>
            <person name="Arai W."/>
            <person name="Tsubouchi T."/>
            <person name="Morono Y."/>
            <person name="Uchiyama I."/>
            <person name="Ito T."/>
            <person name="Fujiyama A."/>
            <person name="Inagaki F."/>
            <person name="Takami H."/>
        </authorList>
    </citation>
    <scope>NUCLEOTIDE SEQUENCE</scope>
    <source>
        <strain evidence="2">Expedition CK06-06</strain>
    </source>
</reference>
<dbReference type="EMBL" id="BART01026320">
    <property type="protein sequence ID" value="GAG95473.1"/>
    <property type="molecule type" value="Genomic_DNA"/>
</dbReference>
<keyword evidence="1" id="KW-0812">Transmembrane</keyword>
<keyword evidence="1" id="KW-0472">Membrane</keyword>
<proteinExistence type="predicted"/>
<evidence type="ECO:0000313" key="2">
    <source>
        <dbReference type="EMBL" id="GAG95473.1"/>
    </source>
</evidence>
<keyword evidence="1" id="KW-1133">Transmembrane helix</keyword>
<feature type="transmembrane region" description="Helical" evidence="1">
    <location>
        <begin position="49"/>
        <end position="72"/>
    </location>
</feature>
<gene>
    <name evidence="2" type="ORF">S01H4_46984</name>
</gene>
<accession>X1CGT2</accession>
<evidence type="ECO:0000256" key="1">
    <source>
        <dbReference type="SAM" id="Phobius"/>
    </source>
</evidence>
<name>X1CGT2_9ZZZZ</name>
<dbReference type="AlphaFoldDB" id="X1CGT2"/>
<feature type="non-terminal residue" evidence="2">
    <location>
        <position position="1"/>
    </location>
</feature>
<feature type="transmembrane region" description="Helical" evidence="1">
    <location>
        <begin position="84"/>
        <end position="107"/>
    </location>
</feature>
<organism evidence="2">
    <name type="scientific">marine sediment metagenome</name>
    <dbReference type="NCBI Taxonomy" id="412755"/>
    <lineage>
        <taxon>unclassified sequences</taxon>
        <taxon>metagenomes</taxon>
        <taxon>ecological metagenomes</taxon>
    </lineage>
</organism>
<protein>
    <recommendedName>
        <fullName evidence="3">Phosphatidate cytidylyltransferase</fullName>
    </recommendedName>
</protein>
<evidence type="ECO:0008006" key="3">
    <source>
        <dbReference type="Google" id="ProtNLM"/>
    </source>
</evidence>
<sequence length="109" mass="12623">LPFFAIISMSSIGDLVASQVGMRTKHYPIKWNKNKCWEGTISSTIVSFFLSYFFLGFIWAFLFAILFLIIDIVIKKPLNASDNLLIPICSTLLFLFLRFSGLIYYQFLY</sequence>